<keyword evidence="6" id="KW-1185">Reference proteome</keyword>
<evidence type="ECO:0000256" key="3">
    <source>
        <dbReference type="ARBA" id="ARBA00023163"/>
    </source>
</evidence>
<evidence type="ECO:0000313" key="5">
    <source>
        <dbReference type="EMBL" id="MFC4910160.1"/>
    </source>
</evidence>
<sequence>MEETEPPESLISRALWETQHAVERALDTQLSSLGLSMTLFGALTFIAMEPGLSAADLARRARVKPQSSAHAVARLEQLGMVYRSPHPVHGRVMQLFLTGHGQELIAEAWRLSARVEGELMDELPPAARAELLVSLRRIRFRAERFEAVRRAAGEPDLTG</sequence>
<dbReference type="Pfam" id="PF12802">
    <property type="entry name" value="MarR_2"/>
    <property type="match status" value="1"/>
</dbReference>
<dbReference type="Proteomes" id="UP001595872">
    <property type="component" value="Unassembled WGS sequence"/>
</dbReference>
<keyword evidence="1" id="KW-0805">Transcription regulation</keyword>
<dbReference type="EMBL" id="JBHSIT010000006">
    <property type="protein sequence ID" value="MFC4910160.1"/>
    <property type="molecule type" value="Genomic_DNA"/>
</dbReference>
<protein>
    <submittedName>
        <fullName evidence="5">MarR family winged helix-turn-helix transcriptional regulator</fullName>
    </submittedName>
</protein>
<dbReference type="PANTHER" id="PTHR42756">
    <property type="entry name" value="TRANSCRIPTIONAL REGULATOR, MARR"/>
    <property type="match status" value="1"/>
</dbReference>
<keyword evidence="2" id="KW-0238">DNA-binding</keyword>
<dbReference type="RefSeq" id="WP_378258237.1">
    <property type="nucleotide sequence ID" value="NZ_JBHSIT010000006.1"/>
</dbReference>
<evidence type="ECO:0000313" key="6">
    <source>
        <dbReference type="Proteomes" id="UP001595872"/>
    </source>
</evidence>
<feature type="domain" description="HTH marR-type" evidence="4">
    <location>
        <begin position="8"/>
        <end position="140"/>
    </location>
</feature>
<dbReference type="SUPFAM" id="SSF46785">
    <property type="entry name" value="Winged helix' DNA-binding domain"/>
    <property type="match status" value="1"/>
</dbReference>
<keyword evidence="3" id="KW-0804">Transcription</keyword>
<evidence type="ECO:0000259" key="4">
    <source>
        <dbReference type="PROSITE" id="PS50995"/>
    </source>
</evidence>
<dbReference type="InterPro" id="IPR036390">
    <property type="entry name" value="WH_DNA-bd_sf"/>
</dbReference>
<dbReference type="PANTHER" id="PTHR42756:SF1">
    <property type="entry name" value="TRANSCRIPTIONAL REPRESSOR OF EMRAB OPERON"/>
    <property type="match status" value="1"/>
</dbReference>
<gene>
    <name evidence="5" type="ORF">ACFPCY_22790</name>
</gene>
<dbReference type="PROSITE" id="PS50995">
    <property type="entry name" value="HTH_MARR_2"/>
    <property type="match status" value="1"/>
</dbReference>
<reference evidence="6" key="1">
    <citation type="journal article" date="2019" name="Int. J. Syst. Evol. Microbiol.">
        <title>The Global Catalogue of Microorganisms (GCM) 10K type strain sequencing project: providing services to taxonomists for standard genome sequencing and annotation.</title>
        <authorList>
            <consortium name="The Broad Institute Genomics Platform"/>
            <consortium name="The Broad Institute Genome Sequencing Center for Infectious Disease"/>
            <person name="Wu L."/>
            <person name="Ma J."/>
        </authorList>
    </citation>
    <scope>NUCLEOTIDE SEQUENCE [LARGE SCALE GENOMIC DNA]</scope>
    <source>
        <strain evidence="6">KLKA75</strain>
    </source>
</reference>
<proteinExistence type="predicted"/>
<dbReference type="SMART" id="SM00347">
    <property type="entry name" value="HTH_MARR"/>
    <property type="match status" value="1"/>
</dbReference>
<name>A0ABV9U165_9ACTN</name>
<dbReference type="Gene3D" id="1.10.10.10">
    <property type="entry name" value="Winged helix-like DNA-binding domain superfamily/Winged helix DNA-binding domain"/>
    <property type="match status" value="1"/>
</dbReference>
<dbReference type="InterPro" id="IPR000835">
    <property type="entry name" value="HTH_MarR-typ"/>
</dbReference>
<accession>A0ABV9U165</accession>
<dbReference type="InterPro" id="IPR036388">
    <property type="entry name" value="WH-like_DNA-bd_sf"/>
</dbReference>
<evidence type="ECO:0000256" key="2">
    <source>
        <dbReference type="ARBA" id="ARBA00023125"/>
    </source>
</evidence>
<organism evidence="5 6">
    <name type="scientific">Actinomadura gamaensis</name>
    <dbReference type="NCBI Taxonomy" id="1763541"/>
    <lineage>
        <taxon>Bacteria</taxon>
        <taxon>Bacillati</taxon>
        <taxon>Actinomycetota</taxon>
        <taxon>Actinomycetes</taxon>
        <taxon>Streptosporangiales</taxon>
        <taxon>Thermomonosporaceae</taxon>
        <taxon>Actinomadura</taxon>
    </lineage>
</organism>
<comment type="caution">
    <text evidence="5">The sequence shown here is derived from an EMBL/GenBank/DDBJ whole genome shotgun (WGS) entry which is preliminary data.</text>
</comment>
<evidence type="ECO:0000256" key="1">
    <source>
        <dbReference type="ARBA" id="ARBA00023015"/>
    </source>
</evidence>